<evidence type="ECO:0000313" key="1">
    <source>
        <dbReference type="EnsemblMetazoa" id="PPA36892.1"/>
    </source>
</evidence>
<dbReference type="Proteomes" id="UP000005239">
    <property type="component" value="Unassembled WGS sequence"/>
</dbReference>
<name>A0A2A6BQ34_PRIPA</name>
<protein>
    <submittedName>
        <fullName evidence="1">Uncharacterized protein</fullName>
    </submittedName>
</protein>
<evidence type="ECO:0000313" key="2">
    <source>
        <dbReference type="Proteomes" id="UP000005239"/>
    </source>
</evidence>
<dbReference type="EnsemblMetazoa" id="PPA36892.1">
    <property type="protein sequence ID" value="PPA36892.1"/>
    <property type="gene ID" value="WBGene00275261"/>
</dbReference>
<organism evidence="1 2">
    <name type="scientific">Pristionchus pacificus</name>
    <name type="common">Parasitic nematode worm</name>
    <dbReference type="NCBI Taxonomy" id="54126"/>
    <lineage>
        <taxon>Eukaryota</taxon>
        <taxon>Metazoa</taxon>
        <taxon>Ecdysozoa</taxon>
        <taxon>Nematoda</taxon>
        <taxon>Chromadorea</taxon>
        <taxon>Rhabditida</taxon>
        <taxon>Rhabditina</taxon>
        <taxon>Diplogasteromorpha</taxon>
        <taxon>Diplogasteroidea</taxon>
        <taxon>Neodiplogasteridae</taxon>
        <taxon>Pristionchus</taxon>
    </lineage>
</organism>
<sequence length="373" mass="42451">MAVTQEPLDSQPINEGSTLRISTEIENDSFTSQIEGERTFLSWLIIPLLSLCSCGRGDKMTDEEEAIHPFPHTLDSPQCITQPRARTPPAIEIKSPIGAEASGTVVCEPRVLFVVVSVDLKVDGTLTCSTPFKYAILFQELDDFWFTHDTIDEIHSEQSSVKYKVKGVARDIDFYQYSVEPRIVFYHNCGGNAMHAIDRIGNLDFRSKKMKLALLICVLISSCLADSDYEHTEYRDGTWNVGNCWIGACYDVKVDGTLTCSTPFKYAVLFEELDDFHFTNDRIDAIDTTFSDQLSVKYEVKGEAKDPEFLQDKVEPRIVFYHNCGGKRTCVCREWKDVGTRFHWTIDVNLETTKLERCDTCDRLDGFDFDKKK</sequence>
<accession>A0A8R1USA2</accession>
<dbReference type="PANTHER" id="PTHR21479">
    <property type="match status" value="1"/>
</dbReference>
<reference evidence="2" key="1">
    <citation type="journal article" date="2008" name="Nat. Genet.">
        <title>The Pristionchus pacificus genome provides a unique perspective on nematode lifestyle and parasitism.</title>
        <authorList>
            <person name="Dieterich C."/>
            <person name="Clifton S.W."/>
            <person name="Schuster L.N."/>
            <person name="Chinwalla A."/>
            <person name="Delehaunty K."/>
            <person name="Dinkelacker I."/>
            <person name="Fulton L."/>
            <person name="Fulton R."/>
            <person name="Godfrey J."/>
            <person name="Minx P."/>
            <person name="Mitreva M."/>
            <person name="Roeseler W."/>
            <person name="Tian H."/>
            <person name="Witte H."/>
            <person name="Yang S.P."/>
            <person name="Wilson R.K."/>
            <person name="Sommer R.J."/>
        </authorList>
    </citation>
    <scope>NUCLEOTIDE SEQUENCE [LARGE SCALE GENOMIC DNA]</scope>
    <source>
        <strain evidence="2">PS312</strain>
    </source>
</reference>
<gene>
    <name evidence="1" type="primary">WBGene00275261</name>
</gene>
<proteinExistence type="predicted"/>
<keyword evidence="2" id="KW-1185">Reference proteome</keyword>
<dbReference type="Gene3D" id="2.60.40.3330">
    <property type="match status" value="2"/>
</dbReference>
<dbReference type="PANTHER" id="PTHR21479:SF22">
    <property type="entry name" value="PROTEIN CBG07241"/>
    <property type="match status" value="1"/>
</dbReference>
<reference evidence="1" key="2">
    <citation type="submission" date="2022-06" db="UniProtKB">
        <authorList>
            <consortium name="EnsemblMetazoa"/>
        </authorList>
    </citation>
    <scope>IDENTIFICATION</scope>
    <source>
        <strain evidence="1">PS312</strain>
    </source>
</reference>
<dbReference type="AlphaFoldDB" id="A0A2A6BQ34"/>
<accession>A0A2A6BQ34</accession>
<dbReference type="InterPro" id="IPR038479">
    <property type="entry name" value="Transthyretin-like_sf"/>
</dbReference>